<dbReference type="GO" id="GO:0005675">
    <property type="term" value="C:transcription factor TFIIH holo complex"/>
    <property type="evidence" value="ECO:0007669"/>
    <property type="project" value="UniProtKB-UniRule"/>
</dbReference>
<dbReference type="Pfam" id="PF03850">
    <property type="entry name" value="Tfb4"/>
    <property type="match status" value="1"/>
</dbReference>
<evidence type="ECO:0000256" key="1">
    <source>
        <dbReference type="ARBA" id="ARBA00002817"/>
    </source>
</evidence>
<keyword evidence="16" id="KW-1185">Reference proteome</keyword>
<evidence type="ECO:0000256" key="10">
    <source>
        <dbReference type="ARBA" id="ARBA00023163"/>
    </source>
</evidence>
<evidence type="ECO:0000256" key="7">
    <source>
        <dbReference type="ARBA" id="ARBA00022771"/>
    </source>
</evidence>
<evidence type="ECO:0000256" key="4">
    <source>
        <dbReference type="ARBA" id="ARBA00021280"/>
    </source>
</evidence>
<accession>A0A1E4TIU1</accession>
<dbReference type="OrthoDB" id="17307at2759"/>
<name>A0A1E4TIU1_9ASCO</name>
<keyword evidence="12 14" id="KW-0539">Nucleus</keyword>
<keyword evidence="8 14" id="KW-0862">Zinc</keyword>
<dbReference type="GO" id="GO:0006367">
    <property type="term" value="P:transcription initiation at RNA polymerase II promoter"/>
    <property type="evidence" value="ECO:0007669"/>
    <property type="project" value="EnsemblFungi"/>
</dbReference>
<evidence type="ECO:0000256" key="8">
    <source>
        <dbReference type="ARBA" id="ARBA00022833"/>
    </source>
</evidence>
<keyword evidence="5 14" id="KW-0479">Metal-binding</keyword>
<evidence type="ECO:0000313" key="15">
    <source>
        <dbReference type="EMBL" id="ODV91680.1"/>
    </source>
</evidence>
<dbReference type="GO" id="GO:0000439">
    <property type="term" value="C:transcription factor TFIIH core complex"/>
    <property type="evidence" value="ECO:0007669"/>
    <property type="project" value="UniProtKB-UniRule"/>
</dbReference>
<evidence type="ECO:0000256" key="14">
    <source>
        <dbReference type="RuleBase" id="RU368090"/>
    </source>
</evidence>
<gene>
    <name evidence="15" type="ORF">CANCADRAFT_17690</name>
</gene>
<reference evidence="16" key="1">
    <citation type="submission" date="2016-02" db="EMBL/GenBank/DDBJ databases">
        <title>Comparative genomics of biotechnologically important yeasts.</title>
        <authorList>
            <consortium name="DOE Joint Genome Institute"/>
            <person name="Riley R."/>
            <person name="Haridas S."/>
            <person name="Wolfe K.H."/>
            <person name="Lopes M.R."/>
            <person name="Hittinger C.T."/>
            <person name="Goker M."/>
            <person name="Salamov A."/>
            <person name="Wisecaver J."/>
            <person name="Long T.M."/>
            <person name="Aerts A.L."/>
            <person name="Barry K."/>
            <person name="Choi C."/>
            <person name="Clum A."/>
            <person name="Coughlan A.Y."/>
            <person name="Deshpande S."/>
            <person name="Douglass A.P."/>
            <person name="Hanson S.J."/>
            <person name="Klenk H.-P."/>
            <person name="Labutti K."/>
            <person name="Lapidus A."/>
            <person name="Lindquist E."/>
            <person name="Lipzen A."/>
            <person name="Meier-Kolthoff J.P."/>
            <person name="Ohm R.A."/>
            <person name="Otillar R.P."/>
            <person name="Pangilinan J."/>
            <person name="Peng Y."/>
            <person name="Rokas A."/>
            <person name="Rosa C.A."/>
            <person name="Scheuner C."/>
            <person name="Sibirny A.A."/>
            <person name="Slot J.C."/>
            <person name="Stielow J.B."/>
            <person name="Sun H."/>
            <person name="Kurtzman C.P."/>
            <person name="Blackwell M."/>
            <person name="Jeffries T.W."/>
            <person name="Grigoriev I.V."/>
        </authorList>
    </citation>
    <scope>NUCLEOTIDE SEQUENCE [LARGE SCALE GENOMIC DNA]</scope>
    <source>
        <strain evidence="16">NRRL Y-17796</strain>
    </source>
</reference>
<feature type="non-terminal residue" evidence="15">
    <location>
        <position position="1"/>
    </location>
</feature>
<keyword evidence="6 14" id="KW-0227">DNA damage</keyword>
<proteinExistence type="inferred from homology"/>
<evidence type="ECO:0000256" key="12">
    <source>
        <dbReference type="ARBA" id="ARBA00023242"/>
    </source>
</evidence>
<evidence type="ECO:0000256" key="9">
    <source>
        <dbReference type="ARBA" id="ARBA00023015"/>
    </source>
</evidence>
<comment type="subunit">
    <text evidence="14">Component of the 7-subunit TFIIH core complex composed of XPB/SSL2, XPD/RAD3, SSL1, TFB1, TFB2, TFB4 and TFB5, which is active in NER. The core complex associates with the 3-subunit CTD-kinase module TFIIK composed of CCL1, KIN28 and TFB3 to form the 10-subunit holoenzyme (holo-TFIIH) active in transcription.</text>
</comment>
<keyword evidence="11 14" id="KW-0234">DNA repair</keyword>
<evidence type="ECO:0000256" key="11">
    <source>
        <dbReference type="ARBA" id="ARBA00023204"/>
    </source>
</evidence>
<dbReference type="GO" id="GO:0006355">
    <property type="term" value="P:regulation of DNA-templated transcription"/>
    <property type="evidence" value="ECO:0007669"/>
    <property type="project" value="InterPro"/>
</dbReference>
<keyword evidence="7 14" id="KW-0863">Zinc-finger</keyword>
<dbReference type="PANTHER" id="PTHR12831:SF0">
    <property type="entry name" value="GENERAL TRANSCRIPTION FACTOR IIH SUBUNIT 3"/>
    <property type="match status" value="1"/>
</dbReference>
<evidence type="ECO:0000256" key="3">
    <source>
        <dbReference type="ARBA" id="ARBA00005273"/>
    </source>
</evidence>
<dbReference type="GO" id="GO:0000112">
    <property type="term" value="C:nucleotide-excision repair factor 3 complex"/>
    <property type="evidence" value="ECO:0007669"/>
    <property type="project" value="EnsemblFungi"/>
</dbReference>
<keyword evidence="9 14" id="KW-0805">Transcription regulation</keyword>
<dbReference type="InterPro" id="IPR036465">
    <property type="entry name" value="vWFA_dom_sf"/>
</dbReference>
<comment type="subcellular location">
    <subcellularLocation>
        <location evidence="2 14">Nucleus</location>
    </subcellularLocation>
</comment>
<evidence type="ECO:0000256" key="2">
    <source>
        <dbReference type="ARBA" id="ARBA00004123"/>
    </source>
</evidence>
<dbReference type="GO" id="GO:0006289">
    <property type="term" value="P:nucleotide-excision repair"/>
    <property type="evidence" value="ECO:0007669"/>
    <property type="project" value="UniProtKB-UniRule"/>
</dbReference>
<dbReference type="PANTHER" id="PTHR12831">
    <property type="entry name" value="TRANSCRIPTION INITIATION FACTOR IIH TFIIH , POLYPEPTIDE 3-RELATED"/>
    <property type="match status" value="1"/>
</dbReference>
<dbReference type="Proteomes" id="UP000095023">
    <property type="component" value="Unassembled WGS sequence"/>
</dbReference>
<feature type="non-terminal residue" evidence="15">
    <location>
        <position position="288"/>
    </location>
</feature>
<evidence type="ECO:0000313" key="16">
    <source>
        <dbReference type="Proteomes" id="UP000095023"/>
    </source>
</evidence>
<evidence type="ECO:0000256" key="13">
    <source>
        <dbReference type="ARBA" id="ARBA00033341"/>
    </source>
</evidence>
<dbReference type="InterPro" id="IPR004600">
    <property type="entry name" value="TFIIH_Tfb4/GTF2H3"/>
</dbReference>
<comment type="similarity">
    <text evidence="3 14">Belongs to the TFB4 family.</text>
</comment>
<evidence type="ECO:0000256" key="6">
    <source>
        <dbReference type="ARBA" id="ARBA00022763"/>
    </source>
</evidence>
<dbReference type="Gene3D" id="3.40.50.410">
    <property type="entry name" value="von Willebrand factor, type A domain"/>
    <property type="match status" value="1"/>
</dbReference>
<dbReference type="GO" id="GO:0008270">
    <property type="term" value="F:zinc ion binding"/>
    <property type="evidence" value="ECO:0007669"/>
    <property type="project" value="UniProtKB-KW"/>
</dbReference>
<evidence type="ECO:0000256" key="5">
    <source>
        <dbReference type="ARBA" id="ARBA00022723"/>
    </source>
</evidence>
<keyword evidence="10 14" id="KW-0804">Transcription</keyword>
<organism evidence="15 16">
    <name type="scientific">Tortispora caseinolytica NRRL Y-17796</name>
    <dbReference type="NCBI Taxonomy" id="767744"/>
    <lineage>
        <taxon>Eukaryota</taxon>
        <taxon>Fungi</taxon>
        <taxon>Dikarya</taxon>
        <taxon>Ascomycota</taxon>
        <taxon>Saccharomycotina</taxon>
        <taxon>Trigonopsidomycetes</taxon>
        <taxon>Trigonopsidales</taxon>
        <taxon>Trigonopsidaceae</taxon>
        <taxon>Tortispora</taxon>
    </lineage>
</organism>
<comment type="function">
    <text evidence="1 14">Component of the general transcription and DNA repair factor IIH (TFIIH) core complex, which is involved in general and transcription-coupled nucleotide excision repair (NER) of damaged DNA and, when complexed to TFIIK, in RNA transcription by RNA polymerase II. In NER, TFIIH acts by opening DNA around the lesion to allow the excision of the damaged oligonucleotide and its replacement by a new DNA fragment. In transcription, TFIIH has an essential role in transcription initiation. When the pre-initiation complex (PIC) has been established, TFIIH is required for promoter opening and promoter escape. Phosphorylation of the C-terminal tail (CTD) of the largest subunit of RNA polymerase II by the kinase module TFIIK controls the initiation of transcription.</text>
</comment>
<dbReference type="EMBL" id="KV453841">
    <property type="protein sequence ID" value="ODV91680.1"/>
    <property type="molecule type" value="Genomic_DNA"/>
</dbReference>
<dbReference type="AlphaFoldDB" id="A0A1E4TIU1"/>
<protein>
    <recommendedName>
        <fullName evidence="4 14">General transcription and DNA repair factor IIH subunit TFB4</fullName>
        <shortName evidence="14">TFIIH subunit TFB4</shortName>
    </recommendedName>
    <alternativeName>
        <fullName evidence="13 14">RNA polymerase II transcription factor B subunit 4</fullName>
    </alternativeName>
</protein>
<sequence>ALLGIIIDVNGAQWARIRDQVDFRRIISSLLVFVNAHLALKESNKVLVVSCGPHKSKILYPASESTDSANIEADGQMYRPFQVVNQVIIDAMMNSLEESQSSSSNSVKFAGALSMALSYANKLSSHSIGHGGYQSRILAISVSEDEPSQYIACMNAMFTAQKLSIPVDVCKLNGNSVFLEQIADATSGTFLRPDHPSGILQYLMSVYSPNPSIRNYLALPSQSNVDFRASCFCHQKVVSIGYVCSVCLSVYCSVPSTQSCMVCGSKYDPEEIAKLFIKPQVIPIKKPK</sequence>